<evidence type="ECO:0000313" key="2">
    <source>
        <dbReference type="Proteomes" id="UP001595859"/>
    </source>
</evidence>
<name>A0ABV9RUM5_9PSEU</name>
<dbReference type="EMBL" id="JBHSIS010000002">
    <property type="protein sequence ID" value="MFC4852298.1"/>
    <property type="molecule type" value="Genomic_DNA"/>
</dbReference>
<protein>
    <submittedName>
        <fullName evidence="1">DUF2332 domain-containing protein</fullName>
    </submittedName>
</protein>
<sequence length="326" mass="35334">MPTADRFRRFAETEARGESPCYEEWALGVAADREVIALLDALPEPKRQPNLVFTAARYTGVPAGRYPEFREALIAEWPTISEVLLARRTQTNEPGRCAVLLPLLAALPAPLALLEVGASAGLCLFPDRYAYRYDDRAVLGTSGVVLDCATTGPVPFPAALPEVVWRAGIDLNPLDIDDPEDVRWLETLIWPEHDHRRARLAAALEVVRAERPRIVTGDLNERVAALAAEAPRDATLVIFHSAVLAYLSPSERARFAATVRSLDAHWIANEGAGALPVTAPPSPRPGTAMFLVTIDSEPVAHAAGHGHTLHWLTRGTGRTTPGSPPP</sequence>
<gene>
    <name evidence="1" type="ORF">ACFPCV_02190</name>
</gene>
<keyword evidence="2" id="KW-1185">Reference proteome</keyword>
<reference evidence="2" key="1">
    <citation type="journal article" date="2019" name="Int. J. Syst. Evol. Microbiol.">
        <title>The Global Catalogue of Microorganisms (GCM) 10K type strain sequencing project: providing services to taxonomists for standard genome sequencing and annotation.</title>
        <authorList>
            <consortium name="The Broad Institute Genomics Platform"/>
            <consortium name="The Broad Institute Genome Sequencing Center for Infectious Disease"/>
            <person name="Wu L."/>
            <person name="Ma J."/>
        </authorList>
    </citation>
    <scope>NUCLEOTIDE SEQUENCE [LARGE SCALE GENOMIC DNA]</scope>
    <source>
        <strain evidence="2">ZS-22-S1</strain>
    </source>
</reference>
<evidence type="ECO:0000313" key="1">
    <source>
        <dbReference type="EMBL" id="MFC4852298.1"/>
    </source>
</evidence>
<accession>A0ABV9RUM5</accession>
<comment type="caution">
    <text evidence="1">The sequence shown here is derived from an EMBL/GenBank/DDBJ whole genome shotgun (WGS) entry which is preliminary data.</text>
</comment>
<dbReference type="Proteomes" id="UP001595859">
    <property type="component" value="Unassembled WGS sequence"/>
</dbReference>
<proteinExistence type="predicted"/>
<dbReference type="RefSeq" id="WP_378053888.1">
    <property type="nucleotide sequence ID" value="NZ_JBHSIS010000002.1"/>
</dbReference>
<dbReference type="Pfam" id="PF10094">
    <property type="entry name" value="DUF2332"/>
    <property type="match status" value="1"/>
</dbReference>
<dbReference type="InterPro" id="IPR011200">
    <property type="entry name" value="UCP012608"/>
</dbReference>
<organism evidence="1 2">
    <name type="scientific">Actinophytocola glycyrrhizae</name>
    <dbReference type="NCBI Taxonomy" id="2044873"/>
    <lineage>
        <taxon>Bacteria</taxon>
        <taxon>Bacillati</taxon>
        <taxon>Actinomycetota</taxon>
        <taxon>Actinomycetes</taxon>
        <taxon>Pseudonocardiales</taxon>
        <taxon>Pseudonocardiaceae</taxon>
    </lineage>
</organism>